<gene>
    <name evidence="1" type="ORF">BJ988_004835</name>
</gene>
<organism evidence="1 2">
    <name type="scientific">Nocardioides panzhihuensis</name>
    <dbReference type="NCBI Taxonomy" id="860243"/>
    <lineage>
        <taxon>Bacteria</taxon>
        <taxon>Bacillati</taxon>
        <taxon>Actinomycetota</taxon>
        <taxon>Actinomycetes</taxon>
        <taxon>Propionibacteriales</taxon>
        <taxon>Nocardioidaceae</taxon>
        <taxon>Nocardioides</taxon>
    </lineage>
</organism>
<dbReference type="AlphaFoldDB" id="A0A7Z0DRP8"/>
<name>A0A7Z0DRP8_9ACTN</name>
<sequence>MIGLRGRDGLARGPVSLCCRLEILGRFHGVVAIEMNGPSVEVRLGKVERQIFEGRDRVTENVQRFSRATSPSQE</sequence>
<keyword evidence="2" id="KW-1185">Reference proteome</keyword>
<evidence type="ECO:0000313" key="1">
    <source>
        <dbReference type="EMBL" id="NYI80187.1"/>
    </source>
</evidence>
<reference evidence="1 2" key="1">
    <citation type="submission" date="2020-07" db="EMBL/GenBank/DDBJ databases">
        <title>Sequencing the genomes of 1000 actinobacteria strains.</title>
        <authorList>
            <person name="Klenk H.-P."/>
        </authorList>
    </citation>
    <scope>NUCLEOTIDE SEQUENCE [LARGE SCALE GENOMIC DNA]</scope>
    <source>
        <strain evidence="1 2">DSM 26487</strain>
    </source>
</reference>
<dbReference type="RefSeq" id="WP_179660404.1">
    <property type="nucleotide sequence ID" value="NZ_JACBZR010000001.1"/>
</dbReference>
<protein>
    <submittedName>
        <fullName evidence="1">Uncharacterized protein</fullName>
    </submittedName>
</protein>
<comment type="caution">
    <text evidence="1">The sequence shown here is derived from an EMBL/GenBank/DDBJ whole genome shotgun (WGS) entry which is preliminary data.</text>
</comment>
<evidence type="ECO:0000313" key="2">
    <source>
        <dbReference type="Proteomes" id="UP000564496"/>
    </source>
</evidence>
<accession>A0A7Z0DRP8</accession>
<dbReference type="Proteomes" id="UP000564496">
    <property type="component" value="Unassembled WGS sequence"/>
</dbReference>
<proteinExistence type="predicted"/>
<dbReference type="EMBL" id="JACBZR010000001">
    <property type="protein sequence ID" value="NYI80187.1"/>
    <property type="molecule type" value="Genomic_DNA"/>
</dbReference>